<organism evidence="2 3">
    <name type="scientific">Pelobates cultripes</name>
    <name type="common">Western spadefoot toad</name>
    <dbReference type="NCBI Taxonomy" id="61616"/>
    <lineage>
        <taxon>Eukaryota</taxon>
        <taxon>Metazoa</taxon>
        <taxon>Chordata</taxon>
        <taxon>Craniata</taxon>
        <taxon>Vertebrata</taxon>
        <taxon>Euteleostomi</taxon>
        <taxon>Amphibia</taxon>
        <taxon>Batrachia</taxon>
        <taxon>Anura</taxon>
        <taxon>Pelobatoidea</taxon>
        <taxon>Pelobatidae</taxon>
        <taxon>Pelobates</taxon>
    </lineage>
</organism>
<feature type="region of interest" description="Disordered" evidence="1">
    <location>
        <begin position="1"/>
        <end position="102"/>
    </location>
</feature>
<protein>
    <submittedName>
        <fullName evidence="2">Uncharacterized protein</fullName>
    </submittedName>
</protein>
<feature type="compositionally biased region" description="Low complexity" evidence="1">
    <location>
        <begin position="8"/>
        <end position="22"/>
    </location>
</feature>
<evidence type="ECO:0000256" key="1">
    <source>
        <dbReference type="SAM" id="MobiDB-lite"/>
    </source>
</evidence>
<accession>A0AAD1QXL1</accession>
<proteinExistence type="predicted"/>
<dbReference type="EMBL" id="OW240912">
    <property type="protein sequence ID" value="CAH2219006.1"/>
    <property type="molecule type" value="Genomic_DNA"/>
</dbReference>
<reference evidence="2" key="1">
    <citation type="submission" date="2022-03" db="EMBL/GenBank/DDBJ databases">
        <authorList>
            <person name="Alioto T."/>
            <person name="Alioto T."/>
            <person name="Gomez Garrido J."/>
        </authorList>
    </citation>
    <scope>NUCLEOTIDE SEQUENCE</scope>
</reference>
<feature type="compositionally biased region" description="Polar residues" evidence="1">
    <location>
        <begin position="29"/>
        <end position="38"/>
    </location>
</feature>
<evidence type="ECO:0000313" key="2">
    <source>
        <dbReference type="EMBL" id="CAH2219006.1"/>
    </source>
</evidence>
<evidence type="ECO:0000313" key="3">
    <source>
        <dbReference type="Proteomes" id="UP001295444"/>
    </source>
</evidence>
<dbReference type="AlphaFoldDB" id="A0AAD1QXL1"/>
<dbReference type="Proteomes" id="UP001295444">
    <property type="component" value="Chromosome 01"/>
</dbReference>
<keyword evidence="3" id="KW-1185">Reference proteome</keyword>
<gene>
    <name evidence="2" type="ORF">PECUL_23A011912</name>
</gene>
<name>A0AAD1QXL1_PELCU</name>
<sequence length="142" mass="15491">MNLRWRRPCTTTTTRTACMRAAPPHPLQPTRTRSTTWSDNHKARQHALILTPKRGPKPLETASGSRLHSGDGPATGSSDKGTTSHHSHSSPQSATRYSPNAPRPKYIELDAAYCPRTVVKRMSINPAGAATQVDRRITAGIC</sequence>